<protein>
    <submittedName>
        <fullName evidence="4">ABC transporter substrate-binding protein</fullName>
    </submittedName>
</protein>
<dbReference type="Proteomes" id="UP001322664">
    <property type="component" value="Chromosome"/>
</dbReference>
<accession>A0ABZ0RWJ6</accession>
<dbReference type="InterPro" id="IPR039424">
    <property type="entry name" value="SBP_5"/>
</dbReference>
<gene>
    <name evidence="4" type="ORF">R6U77_18070</name>
</gene>
<dbReference type="Pfam" id="PF00496">
    <property type="entry name" value="SBP_bac_5"/>
    <property type="match status" value="1"/>
</dbReference>
<evidence type="ECO:0000259" key="2">
    <source>
        <dbReference type="Pfam" id="PF00496"/>
    </source>
</evidence>
<reference evidence="4 5" key="1">
    <citation type="submission" date="2023-09" db="EMBL/GenBank/DDBJ databases">
        <authorList>
            <person name="Page C.A."/>
            <person name="Perez-Diaz I.M."/>
        </authorList>
    </citation>
    <scope>NUCLEOTIDE SEQUENCE [LARGE SCALE GENOMIC DNA]</scope>
    <source>
        <strain evidence="4 5">Ll15</strain>
    </source>
</reference>
<organism evidence="4 5">
    <name type="scientific">Lysinibacillus louembei</name>
    <dbReference type="NCBI Taxonomy" id="1470088"/>
    <lineage>
        <taxon>Bacteria</taxon>
        <taxon>Bacillati</taxon>
        <taxon>Bacillota</taxon>
        <taxon>Bacilli</taxon>
        <taxon>Bacillales</taxon>
        <taxon>Bacillaceae</taxon>
        <taxon>Lysinibacillus</taxon>
    </lineage>
</organism>
<sequence>MFRYLLKLYEHFEVEESHITSIAELAQIWCCSTRYAKVLVKKCEERSWLTWRTEQGRGKKPRLCLRLTKLDAIYLAFDDYWQHQQFKEAYTLLQQYNVLSHPQVENWLQQRYGFSNEEARDVFRYPYWNVALNYDPLNGNSRHDMHLYNQIHESLFVYCAETARAKPNLVYDYHTDDAKTWTFILRKDIYFHDGTKLTSNDVLASLQRICTKKLLPEANLSAASPYHFTIELTKPKALLPRMLCNARYSIVPAKWIEEGAEGIPVGCGAFYIAEHNEQHMRLSVFPKYFQARPWVDDVDIIFTANIQQFGISALPFATHIAQQKLTFQEQGADFILFNATRGPLQDETYRRALFEAIDADHYCLFEEGEIVATSFLPAYRRAQPKARPLPSLDFPHLRIGVQQIRPKANHMREAQILSDFLTAHAISHELLWMPVNASAHYCVQHYDIFVGGIALGEDPLLGWLHALNSERSPVCSFLGSQDVQKLLQQAAMHEDIQLLYEIEARLIEAGVLKFLTHRQHVFYMREDLPFHNIHFDQHGKIDYRKISPPVISSVATNT</sequence>
<evidence type="ECO:0000259" key="3">
    <source>
        <dbReference type="Pfam" id="PF12793"/>
    </source>
</evidence>
<dbReference type="InterPro" id="IPR025370">
    <property type="entry name" value="SgrR_HTH_N"/>
</dbReference>
<dbReference type="PANTHER" id="PTHR30290">
    <property type="entry name" value="PERIPLASMIC BINDING COMPONENT OF ABC TRANSPORTER"/>
    <property type="match status" value="1"/>
</dbReference>
<dbReference type="RefSeq" id="WP_319836700.1">
    <property type="nucleotide sequence ID" value="NZ_CP137624.1"/>
</dbReference>
<dbReference type="InterPro" id="IPR000914">
    <property type="entry name" value="SBP_5_dom"/>
</dbReference>
<dbReference type="Gene3D" id="3.40.190.10">
    <property type="entry name" value="Periplasmic binding protein-like II"/>
    <property type="match status" value="1"/>
</dbReference>
<evidence type="ECO:0000313" key="5">
    <source>
        <dbReference type="Proteomes" id="UP001322664"/>
    </source>
</evidence>
<dbReference type="Pfam" id="PF12793">
    <property type="entry name" value="SgrR_N"/>
    <property type="match status" value="1"/>
</dbReference>
<dbReference type="SUPFAM" id="SSF53850">
    <property type="entry name" value="Periplasmic binding protein-like II"/>
    <property type="match status" value="1"/>
</dbReference>
<keyword evidence="1" id="KW-0238">DNA-binding</keyword>
<evidence type="ECO:0000256" key="1">
    <source>
        <dbReference type="ARBA" id="ARBA00023125"/>
    </source>
</evidence>
<dbReference type="EMBL" id="CP137624">
    <property type="protein sequence ID" value="WPK11774.1"/>
    <property type="molecule type" value="Genomic_DNA"/>
</dbReference>
<feature type="domain" description="Transcriptional regulator SgrR N-terminal HTH" evidence="3">
    <location>
        <begin position="5"/>
        <end position="106"/>
    </location>
</feature>
<dbReference type="Gene3D" id="3.90.76.10">
    <property type="entry name" value="Dipeptide-binding Protein, Domain 1"/>
    <property type="match status" value="1"/>
</dbReference>
<keyword evidence="5" id="KW-1185">Reference proteome</keyword>
<name>A0ABZ0RWJ6_9BACI</name>
<proteinExistence type="predicted"/>
<feature type="domain" description="Solute-binding protein family 5" evidence="2">
    <location>
        <begin position="166"/>
        <end position="361"/>
    </location>
</feature>
<dbReference type="PANTHER" id="PTHR30290:SF72">
    <property type="entry name" value="HTH-TYPE TRANSCRIPTIONAL REGULATOR SGRR"/>
    <property type="match status" value="1"/>
</dbReference>
<dbReference type="Gene3D" id="3.10.105.10">
    <property type="entry name" value="Dipeptide-binding Protein, Domain 3"/>
    <property type="match status" value="1"/>
</dbReference>
<evidence type="ECO:0000313" key="4">
    <source>
        <dbReference type="EMBL" id="WPK11774.1"/>
    </source>
</evidence>